<evidence type="ECO:0000313" key="10">
    <source>
        <dbReference type="Proteomes" id="UP000800041"/>
    </source>
</evidence>
<dbReference type="PANTHER" id="PTHR19849:SF0">
    <property type="entry name" value="PHOSPHOLIPASE A-2-ACTIVATING PROTEIN"/>
    <property type="match status" value="1"/>
</dbReference>
<dbReference type="InterPro" id="IPR013535">
    <property type="entry name" value="PUL_dom"/>
</dbReference>
<dbReference type="PANTHER" id="PTHR19849">
    <property type="entry name" value="PHOSPHOLIPASE A-2-ACTIVATING PROTEIN"/>
    <property type="match status" value="1"/>
</dbReference>
<feature type="repeat" description="WD" evidence="5">
    <location>
        <begin position="12"/>
        <end position="52"/>
    </location>
</feature>
<dbReference type="InterPro" id="IPR020472">
    <property type="entry name" value="WD40_PAC1"/>
</dbReference>
<dbReference type="GO" id="GO:0043161">
    <property type="term" value="P:proteasome-mediated ubiquitin-dependent protein catabolic process"/>
    <property type="evidence" value="ECO:0007669"/>
    <property type="project" value="TreeGrafter"/>
</dbReference>
<dbReference type="Gene3D" id="2.130.10.10">
    <property type="entry name" value="YVTN repeat-like/Quinoprotein amine dehydrogenase"/>
    <property type="match status" value="1"/>
</dbReference>
<feature type="repeat" description="WD" evidence="5">
    <location>
        <begin position="107"/>
        <end position="140"/>
    </location>
</feature>
<dbReference type="Pfam" id="PF08324">
    <property type="entry name" value="PUL"/>
    <property type="match status" value="1"/>
</dbReference>
<dbReference type="Gene3D" id="3.10.20.870">
    <property type="entry name" value="PFU (PLAA family ubiquitin binding), C-terminal domain"/>
    <property type="match status" value="1"/>
</dbReference>
<keyword evidence="4" id="KW-0677">Repeat</keyword>
<dbReference type="Proteomes" id="UP000800041">
    <property type="component" value="Unassembled WGS sequence"/>
</dbReference>
<reference evidence="9" key="1">
    <citation type="journal article" date="2020" name="Stud. Mycol.">
        <title>101 Dothideomycetes genomes: a test case for predicting lifestyles and emergence of pathogens.</title>
        <authorList>
            <person name="Haridas S."/>
            <person name="Albert R."/>
            <person name="Binder M."/>
            <person name="Bloem J."/>
            <person name="Labutti K."/>
            <person name="Salamov A."/>
            <person name="Andreopoulos B."/>
            <person name="Baker S."/>
            <person name="Barry K."/>
            <person name="Bills G."/>
            <person name="Bluhm B."/>
            <person name="Cannon C."/>
            <person name="Castanera R."/>
            <person name="Culley D."/>
            <person name="Daum C."/>
            <person name="Ezra D."/>
            <person name="Gonzalez J."/>
            <person name="Henrissat B."/>
            <person name="Kuo A."/>
            <person name="Liang C."/>
            <person name="Lipzen A."/>
            <person name="Lutzoni F."/>
            <person name="Magnuson J."/>
            <person name="Mondo S."/>
            <person name="Nolan M."/>
            <person name="Ohm R."/>
            <person name="Pangilinan J."/>
            <person name="Park H.-J."/>
            <person name="Ramirez L."/>
            <person name="Alfaro M."/>
            <person name="Sun H."/>
            <person name="Tritt A."/>
            <person name="Yoshinaga Y."/>
            <person name="Zwiers L.-H."/>
            <person name="Turgeon B."/>
            <person name="Goodwin S."/>
            <person name="Spatafora J."/>
            <person name="Crous P."/>
            <person name="Grigoriev I."/>
        </authorList>
    </citation>
    <scope>NUCLEOTIDE SEQUENCE</scope>
    <source>
        <strain evidence="9">CBS 113979</strain>
    </source>
</reference>
<dbReference type="CDD" id="cd00200">
    <property type="entry name" value="WD40"/>
    <property type="match status" value="1"/>
</dbReference>
<dbReference type="Pfam" id="PF00400">
    <property type="entry name" value="WD40"/>
    <property type="match status" value="5"/>
</dbReference>
<dbReference type="GO" id="GO:0005634">
    <property type="term" value="C:nucleus"/>
    <property type="evidence" value="ECO:0007669"/>
    <property type="project" value="TreeGrafter"/>
</dbReference>
<evidence type="ECO:0000256" key="2">
    <source>
        <dbReference type="ARBA" id="ARBA00022490"/>
    </source>
</evidence>
<evidence type="ECO:0000256" key="4">
    <source>
        <dbReference type="ARBA" id="ARBA00022737"/>
    </source>
</evidence>
<proteinExistence type="predicted"/>
<evidence type="ECO:0000256" key="1">
    <source>
        <dbReference type="ARBA" id="ARBA00004496"/>
    </source>
</evidence>
<dbReference type="SMART" id="SM00320">
    <property type="entry name" value="WD40"/>
    <property type="match status" value="7"/>
</dbReference>
<dbReference type="AlphaFoldDB" id="A0A6G1H6U5"/>
<feature type="domain" description="PUL" evidence="8">
    <location>
        <begin position="507"/>
        <end position="787"/>
    </location>
</feature>
<dbReference type="InterPro" id="IPR011989">
    <property type="entry name" value="ARM-like"/>
</dbReference>
<dbReference type="FunFam" id="2.130.10.10:FF:000236">
    <property type="entry name" value="Polyubiquitin binding protein (Doa1/Ufd3)"/>
    <property type="match status" value="1"/>
</dbReference>
<dbReference type="SUPFAM" id="SSF50978">
    <property type="entry name" value="WD40 repeat-like"/>
    <property type="match status" value="1"/>
</dbReference>
<dbReference type="InterPro" id="IPR036322">
    <property type="entry name" value="WD40_repeat_dom_sf"/>
</dbReference>
<dbReference type="PRINTS" id="PR00320">
    <property type="entry name" value="GPROTEINBRPT"/>
</dbReference>
<dbReference type="GO" id="GO:0010992">
    <property type="term" value="P:ubiquitin recycling"/>
    <property type="evidence" value="ECO:0007669"/>
    <property type="project" value="TreeGrafter"/>
</dbReference>
<evidence type="ECO:0000259" key="8">
    <source>
        <dbReference type="PROSITE" id="PS51396"/>
    </source>
</evidence>
<name>A0A6G1H6U5_9PEZI</name>
<dbReference type="InterPro" id="IPR001680">
    <property type="entry name" value="WD40_rpt"/>
</dbReference>
<feature type="repeat" description="WD" evidence="5">
    <location>
        <begin position="233"/>
        <end position="264"/>
    </location>
</feature>
<sequence length="789" mass="85733">MGDAPYKLSVALKGHEDDVRVVLHPNPSFVASGSRDASVRLWKLESSRPPAYDCTLVSHGSTFVNSLAYVPSSSRYPDGLIISGGVDSIIEARQPGRNPDENAEALLLGHGNNICALDASDDGRTIVSGSWDHSARIWQVGDWEKFVPLNGHNGNVWAVLAYDKETVITGCADKLIRLFQPRGKLLREIPAGDVVRALCRLPPGNPYGAHFASAANDSIIRLWTLDGTEVAQLHGHTNFIYSLAALPSGEVVSCGEDRTLRIWKGFDCIQTITHPATSVWSVSVCAENGDIVSGSSDNTARVFSRAPERQADEAAIKQFEEEVASHAVPKQALDQPNINPEQLSGPEFLQQKQGAKDGAQKMIRENNGDINLYTWSMSEQRWVKVGLVVGSAGSSREKQDYMGKDYDYVFEINMEDGQPNLKLPYNVGQNPHEVAQKFLNDNELPISYVDQIVNFIVTNTQGATIGQDSAPQSQAPGSDPWGTGSRYRPGEGDPISPQQDAAASRPKILPQTTYLSITTGNLAGLQKKLLQFNDELVEDRRKDISLNPHDIEVFNATIKQLELATKNPSSAKPALNEGIDIALRMATQWPLDKRLPGLDLLRLLVALSPATITHTSSGSSTIVDALAASDVFTPDAPPNSSMMAIRIFANLFATEASRLIADGEFEKIHALIHPFVESPDRQKGNRNLTIAITTLYINYSVLFAATPDSSADRSLTLLDDLTKLLNSVADSEALYRALVGAGTLLTLGEDFRTAAKEVFDLETALGRAAGASPEPRIRNVVAEIRDELA</sequence>
<dbReference type="Gene3D" id="1.25.10.10">
    <property type="entry name" value="Leucine-rich Repeat Variant"/>
    <property type="match status" value="1"/>
</dbReference>
<dbReference type="Pfam" id="PF09070">
    <property type="entry name" value="PFU"/>
    <property type="match status" value="1"/>
</dbReference>
<dbReference type="PROSITE" id="PS50294">
    <property type="entry name" value="WD_REPEATS_REGION"/>
    <property type="match status" value="3"/>
</dbReference>
<dbReference type="InterPro" id="IPR015155">
    <property type="entry name" value="PFU"/>
</dbReference>
<dbReference type="PROSITE" id="PS51396">
    <property type="entry name" value="PUL"/>
    <property type="match status" value="1"/>
</dbReference>
<evidence type="ECO:0000256" key="5">
    <source>
        <dbReference type="PROSITE-ProRule" id="PRU00221"/>
    </source>
</evidence>
<keyword evidence="10" id="KW-1185">Reference proteome</keyword>
<dbReference type="GO" id="GO:0005737">
    <property type="term" value="C:cytoplasm"/>
    <property type="evidence" value="ECO:0007669"/>
    <property type="project" value="UniProtKB-SubCell"/>
</dbReference>
<dbReference type="EMBL" id="ML977147">
    <property type="protein sequence ID" value="KAF1988782.1"/>
    <property type="molecule type" value="Genomic_DNA"/>
</dbReference>
<dbReference type="PROSITE" id="PS50082">
    <property type="entry name" value="WD_REPEATS_2"/>
    <property type="match status" value="3"/>
</dbReference>
<organism evidence="9 10">
    <name type="scientific">Aulographum hederae CBS 113979</name>
    <dbReference type="NCBI Taxonomy" id="1176131"/>
    <lineage>
        <taxon>Eukaryota</taxon>
        <taxon>Fungi</taxon>
        <taxon>Dikarya</taxon>
        <taxon>Ascomycota</taxon>
        <taxon>Pezizomycotina</taxon>
        <taxon>Dothideomycetes</taxon>
        <taxon>Pleosporomycetidae</taxon>
        <taxon>Aulographales</taxon>
        <taxon>Aulographaceae</taxon>
    </lineage>
</organism>
<evidence type="ECO:0000256" key="3">
    <source>
        <dbReference type="ARBA" id="ARBA00022574"/>
    </source>
</evidence>
<dbReference type="PROSITE" id="PS51394">
    <property type="entry name" value="PFU"/>
    <property type="match status" value="1"/>
</dbReference>
<dbReference type="OrthoDB" id="10265988at2759"/>
<dbReference type="InterPro" id="IPR015943">
    <property type="entry name" value="WD40/YVTN_repeat-like_dom_sf"/>
</dbReference>
<dbReference type="InterPro" id="IPR038122">
    <property type="entry name" value="PFU_sf"/>
</dbReference>
<evidence type="ECO:0000256" key="6">
    <source>
        <dbReference type="SAM" id="MobiDB-lite"/>
    </source>
</evidence>
<feature type="domain" description="PFU" evidence="7">
    <location>
        <begin position="374"/>
        <end position="470"/>
    </location>
</feature>
<keyword evidence="3 5" id="KW-0853">WD repeat</keyword>
<evidence type="ECO:0000313" key="9">
    <source>
        <dbReference type="EMBL" id="KAF1988782.1"/>
    </source>
</evidence>
<evidence type="ECO:0000259" key="7">
    <source>
        <dbReference type="PROSITE" id="PS51394"/>
    </source>
</evidence>
<accession>A0A6G1H6U5</accession>
<feature type="compositionally biased region" description="Polar residues" evidence="6">
    <location>
        <begin position="464"/>
        <end position="476"/>
    </location>
</feature>
<comment type="subcellular location">
    <subcellularLocation>
        <location evidence="1">Cytoplasm</location>
    </subcellularLocation>
</comment>
<dbReference type="GO" id="GO:0043130">
    <property type="term" value="F:ubiquitin binding"/>
    <property type="evidence" value="ECO:0007669"/>
    <property type="project" value="TreeGrafter"/>
</dbReference>
<protein>
    <submittedName>
        <fullName evidence="9">PFU-domain-containing protein</fullName>
    </submittedName>
</protein>
<keyword evidence="2" id="KW-0963">Cytoplasm</keyword>
<feature type="region of interest" description="Disordered" evidence="6">
    <location>
        <begin position="464"/>
        <end position="507"/>
    </location>
</feature>
<gene>
    <name evidence="9" type="ORF">K402DRAFT_19734</name>
</gene>